<evidence type="ECO:0000313" key="1">
    <source>
        <dbReference type="EMBL" id="BDO15165.1"/>
    </source>
</evidence>
<dbReference type="Proteomes" id="UP001058353">
    <property type="component" value="Chromosome"/>
</dbReference>
<proteinExistence type="predicted"/>
<evidence type="ECO:0000313" key="2">
    <source>
        <dbReference type="Proteomes" id="UP001058353"/>
    </source>
</evidence>
<sequence length="101" mass="10321">MLIHRFPGIAQTQLAGGTLQQFAAHLSLQPRHAAANGGRGNAALAGDGGEAALVDDLDEKGKVGQEAEIHLCSRSKSALAGDRIIAVGINNILGGQRGESL</sequence>
<dbReference type="EMBL" id="AP026407">
    <property type="protein sequence ID" value="BDO15165.1"/>
    <property type="molecule type" value="Genomic_DNA"/>
</dbReference>
<protein>
    <submittedName>
        <fullName evidence="1">Uncharacterized protein</fullName>
    </submittedName>
</protein>
<organism evidence="1 2">
    <name type="scientific">Klebsiella quasipneumoniae subsp. quasipneumoniae</name>
    <dbReference type="NCBI Taxonomy" id="1667327"/>
    <lineage>
        <taxon>Bacteria</taxon>
        <taxon>Pseudomonadati</taxon>
        <taxon>Pseudomonadota</taxon>
        <taxon>Gammaproteobacteria</taxon>
        <taxon>Enterobacterales</taxon>
        <taxon>Enterobacteriaceae</taxon>
        <taxon>Klebsiella/Raoultella group</taxon>
        <taxon>Klebsiella</taxon>
        <taxon>Klebsiella pneumoniae complex</taxon>
    </lineage>
</organism>
<dbReference type="AlphaFoldDB" id="A0AAN1Y990"/>
<name>A0AAN1Y990_9ENTR</name>
<accession>A0AAN1Y990</accession>
<reference evidence="1" key="1">
    <citation type="submission" date="2022-07" db="EMBL/GenBank/DDBJ databases">
        <title>Complete genome sequence of carbapenem-resistant Klebsiella spp. in Japan.</title>
        <authorList>
            <person name="Maehana S."/>
            <person name="Suzuki M."/>
            <person name="Kitasato H."/>
        </authorList>
    </citation>
    <scope>NUCLEOTIDE SEQUENCE</scope>
    <source>
        <strain evidence="1">KAM644</strain>
    </source>
</reference>
<gene>
    <name evidence="1" type="ORF">KAM644c_42310</name>
</gene>